<dbReference type="EMBL" id="JARUPT010000414">
    <property type="protein sequence ID" value="KAK0371828.1"/>
    <property type="molecule type" value="Genomic_DNA"/>
</dbReference>
<sequence>MGHSTGRRSSKQPSRSSLTHTDSSHTSLFSMYSYSVLYLETEPRRTLGLLGSPSCSCSSASPAQLATCAKHRQGHRLQMMGSVVETISKHEPDSGPHLSCFSDHAVAHFMFLVLLALVDDKTVRSLIKGDQEEAGPGSRPRVSLSKSYIPAGEFHSGTIRDMDNP</sequence>
<proteinExistence type="predicted"/>
<accession>A0ABQ9PIG3</accession>
<keyword evidence="3" id="KW-1185">Reference proteome</keyword>
<name>A0ABQ9PIG3_9PEZI</name>
<evidence type="ECO:0000313" key="3">
    <source>
        <dbReference type="Proteomes" id="UP001169217"/>
    </source>
</evidence>
<feature type="region of interest" description="Disordered" evidence="1">
    <location>
        <begin position="1"/>
        <end position="23"/>
    </location>
</feature>
<reference evidence="2" key="1">
    <citation type="submission" date="2023-04" db="EMBL/GenBank/DDBJ databases">
        <title>Colletotrichum limetticola genome sequence.</title>
        <authorList>
            <person name="Baroncelli R."/>
        </authorList>
    </citation>
    <scope>NUCLEOTIDE SEQUENCE</scope>
    <source>
        <strain evidence="2">KLA-Anderson</strain>
    </source>
</reference>
<protein>
    <submittedName>
        <fullName evidence="2">Uncharacterized protein</fullName>
    </submittedName>
</protein>
<evidence type="ECO:0000313" key="2">
    <source>
        <dbReference type="EMBL" id="KAK0371828.1"/>
    </source>
</evidence>
<feature type="compositionally biased region" description="Basic residues" evidence="1">
    <location>
        <begin position="1"/>
        <end position="10"/>
    </location>
</feature>
<gene>
    <name evidence="2" type="ORF">CLIM01_10815</name>
</gene>
<feature type="compositionally biased region" description="Low complexity" evidence="1">
    <location>
        <begin position="14"/>
        <end position="23"/>
    </location>
</feature>
<dbReference type="Proteomes" id="UP001169217">
    <property type="component" value="Unassembled WGS sequence"/>
</dbReference>
<feature type="region of interest" description="Disordered" evidence="1">
    <location>
        <begin position="129"/>
        <end position="165"/>
    </location>
</feature>
<evidence type="ECO:0000256" key="1">
    <source>
        <dbReference type="SAM" id="MobiDB-lite"/>
    </source>
</evidence>
<organism evidence="2 3">
    <name type="scientific">Colletotrichum limetticola</name>
    <dbReference type="NCBI Taxonomy" id="1209924"/>
    <lineage>
        <taxon>Eukaryota</taxon>
        <taxon>Fungi</taxon>
        <taxon>Dikarya</taxon>
        <taxon>Ascomycota</taxon>
        <taxon>Pezizomycotina</taxon>
        <taxon>Sordariomycetes</taxon>
        <taxon>Hypocreomycetidae</taxon>
        <taxon>Glomerellales</taxon>
        <taxon>Glomerellaceae</taxon>
        <taxon>Colletotrichum</taxon>
        <taxon>Colletotrichum acutatum species complex</taxon>
    </lineage>
</organism>
<comment type="caution">
    <text evidence="2">The sequence shown here is derived from an EMBL/GenBank/DDBJ whole genome shotgun (WGS) entry which is preliminary data.</text>
</comment>